<dbReference type="EMBL" id="PGFE01000001">
    <property type="protein sequence ID" value="PJJ76856.1"/>
    <property type="molecule type" value="Genomic_DNA"/>
</dbReference>
<evidence type="ECO:0000313" key="1">
    <source>
        <dbReference type="EMBL" id="PJJ76856.1"/>
    </source>
</evidence>
<organism evidence="1 2">
    <name type="scientific">Sediminihabitans luteus</name>
    <dbReference type="NCBI Taxonomy" id="1138585"/>
    <lineage>
        <taxon>Bacteria</taxon>
        <taxon>Bacillati</taxon>
        <taxon>Actinomycetota</taxon>
        <taxon>Actinomycetes</taxon>
        <taxon>Micrococcales</taxon>
        <taxon>Cellulomonadaceae</taxon>
        <taxon>Sediminihabitans</taxon>
    </lineage>
</organism>
<sequence>MTPGQMPEINGSCILRGKAGAPKGEGWSRTVHYEVSSMCRIDYQYKDNYKNHADGDVHKVVAILTISYSSH</sequence>
<reference evidence="1 2" key="1">
    <citation type="submission" date="2017-11" db="EMBL/GenBank/DDBJ databases">
        <title>Genomic Encyclopedia of Archaeal and Bacterial Type Strains, Phase II (KMG-II): From Individual Species to Whole Genera.</title>
        <authorList>
            <person name="Goeker M."/>
        </authorList>
    </citation>
    <scope>NUCLEOTIDE SEQUENCE [LARGE SCALE GENOMIC DNA]</scope>
    <source>
        <strain evidence="1 2">DSM 25478</strain>
    </source>
</reference>
<keyword evidence="2" id="KW-1185">Reference proteome</keyword>
<dbReference type="Proteomes" id="UP000231693">
    <property type="component" value="Unassembled WGS sequence"/>
</dbReference>
<evidence type="ECO:0000313" key="2">
    <source>
        <dbReference type="Proteomes" id="UP000231693"/>
    </source>
</evidence>
<protein>
    <submittedName>
        <fullName evidence="1">Uncharacterized protein</fullName>
    </submittedName>
</protein>
<gene>
    <name evidence="1" type="ORF">CLV28_0064</name>
</gene>
<comment type="caution">
    <text evidence="1">The sequence shown here is derived from an EMBL/GenBank/DDBJ whole genome shotgun (WGS) entry which is preliminary data.</text>
</comment>
<proteinExistence type="predicted"/>
<accession>A0A2M9CY44</accession>
<name>A0A2M9CY44_9CELL</name>
<dbReference type="AlphaFoldDB" id="A0A2M9CY44"/>